<protein>
    <submittedName>
        <fullName evidence="2">Secreted protein</fullName>
    </submittedName>
</protein>
<name>A0A212K215_9PROT</name>
<keyword evidence="1" id="KW-0732">Signal</keyword>
<feature type="chain" id="PRO_5012894387" evidence="1">
    <location>
        <begin position="27"/>
        <end position="155"/>
    </location>
</feature>
<dbReference type="AlphaFoldDB" id="A0A212K215"/>
<dbReference type="EMBL" id="FLUO01000001">
    <property type="protein sequence ID" value="SBW05764.1"/>
    <property type="molecule type" value="Genomic_DNA"/>
</dbReference>
<feature type="signal peptide" evidence="1">
    <location>
        <begin position="1"/>
        <end position="26"/>
    </location>
</feature>
<reference evidence="2" key="1">
    <citation type="submission" date="2016-04" db="EMBL/GenBank/DDBJ databases">
        <authorList>
            <person name="Evans L.H."/>
            <person name="Alamgir A."/>
            <person name="Owens N."/>
            <person name="Weber N.D."/>
            <person name="Virtaneva K."/>
            <person name="Barbian K."/>
            <person name="Babar A."/>
            <person name="Rosenke K."/>
        </authorList>
    </citation>
    <scope>NUCLEOTIDE SEQUENCE</scope>
    <source>
        <strain evidence="2">86</strain>
    </source>
</reference>
<gene>
    <name evidence="2" type="ORF">KL86APRO_12022</name>
</gene>
<sequence length="155" mass="16398">MIGTTFTRAASAGLVLGSALFVAACAQQSSPPQQVRTENPSVTYTYLGDQELISANQKATLYCTQFQAVPSTKMISETADGKKQVVFDCVPSTPALQPSASYMPGTSHTVRTDQELLSAQRNADLYCLNQGNQRAVSTVAANADGSKTLSSRCVP</sequence>
<proteinExistence type="predicted"/>
<evidence type="ECO:0000256" key="1">
    <source>
        <dbReference type="SAM" id="SignalP"/>
    </source>
</evidence>
<organism evidence="2">
    <name type="scientific">uncultured Alphaproteobacteria bacterium</name>
    <dbReference type="NCBI Taxonomy" id="91750"/>
    <lineage>
        <taxon>Bacteria</taxon>
        <taxon>Pseudomonadati</taxon>
        <taxon>Pseudomonadota</taxon>
        <taxon>Alphaproteobacteria</taxon>
        <taxon>environmental samples</taxon>
    </lineage>
</organism>
<evidence type="ECO:0000313" key="2">
    <source>
        <dbReference type="EMBL" id="SBW05764.1"/>
    </source>
</evidence>
<accession>A0A212K215</accession>